<reference evidence="3" key="1">
    <citation type="journal article" date="2019" name="Int. J. Syst. Evol. Microbiol.">
        <title>The Global Catalogue of Microorganisms (GCM) 10K type strain sequencing project: providing services to taxonomists for standard genome sequencing and annotation.</title>
        <authorList>
            <consortium name="The Broad Institute Genomics Platform"/>
            <consortium name="The Broad Institute Genome Sequencing Center for Infectious Disease"/>
            <person name="Wu L."/>
            <person name="Ma J."/>
        </authorList>
    </citation>
    <scope>NUCLEOTIDE SEQUENCE [LARGE SCALE GENOMIC DNA]</scope>
    <source>
        <strain evidence="3">CCM 8691</strain>
    </source>
</reference>
<feature type="domain" description="Ig-like" evidence="1">
    <location>
        <begin position="34"/>
        <end position="114"/>
    </location>
</feature>
<organism evidence="2 3">
    <name type="scientific">Pedobacter lithocola</name>
    <dbReference type="NCBI Taxonomy" id="1908239"/>
    <lineage>
        <taxon>Bacteria</taxon>
        <taxon>Pseudomonadati</taxon>
        <taxon>Bacteroidota</taxon>
        <taxon>Sphingobacteriia</taxon>
        <taxon>Sphingobacteriales</taxon>
        <taxon>Sphingobacteriaceae</taxon>
        <taxon>Pedobacter</taxon>
    </lineage>
</organism>
<evidence type="ECO:0000313" key="2">
    <source>
        <dbReference type="EMBL" id="MFC4213046.1"/>
    </source>
</evidence>
<protein>
    <recommendedName>
        <fullName evidence="1">Ig-like domain-containing protein</fullName>
    </recommendedName>
</protein>
<evidence type="ECO:0000313" key="3">
    <source>
        <dbReference type="Proteomes" id="UP001595789"/>
    </source>
</evidence>
<feature type="non-terminal residue" evidence="2">
    <location>
        <position position="193"/>
    </location>
</feature>
<dbReference type="RefSeq" id="WP_378987762.1">
    <property type="nucleotide sequence ID" value="NZ_JBHSBW010000014.1"/>
</dbReference>
<keyword evidence="3" id="KW-1185">Reference proteome</keyword>
<gene>
    <name evidence="2" type="ORF">ACFOWA_17760</name>
</gene>
<feature type="domain" description="Ig-like" evidence="1">
    <location>
        <begin position="116"/>
        <end position="193"/>
    </location>
</feature>
<accession>A0ABV8PH54</accession>
<dbReference type="Pfam" id="PF19081">
    <property type="entry name" value="Ig_7"/>
    <property type="match status" value="2"/>
</dbReference>
<evidence type="ECO:0000259" key="1">
    <source>
        <dbReference type="Pfam" id="PF19081"/>
    </source>
</evidence>
<dbReference type="EMBL" id="JBHSBW010000014">
    <property type="protein sequence ID" value="MFC4213046.1"/>
    <property type="molecule type" value="Genomic_DNA"/>
</dbReference>
<name>A0ABV8PH54_9SPHI</name>
<feature type="non-terminal residue" evidence="2">
    <location>
        <position position="1"/>
    </location>
</feature>
<comment type="caution">
    <text evidence="2">The sequence shown here is derived from an EMBL/GenBank/DDBJ whole genome shotgun (WGS) entry which is preliminary data.</text>
</comment>
<dbReference type="Proteomes" id="UP001595789">
    <property type="component" value="Unassembled WGS sequence"/>
</dbReference>
<dbReference type="InterPro" id="IPR044023">
    <property type="entry name" value="Ig_7"/>
</dbReference>
<sequence>TATVGVQKYYVTQKFSTGCEGDKAEITVTINPLPAAPTVSATLAYCQNQTGVPALSATPSSGATLVWYNANGQILPSAATPYTATVGVQKYYVAQKFSTGCEGDKAEITVTINPLPAAPTVSATLSYCQNQTGIPALTATKETNATLVWYNETGRVLQSAPTPSTAVAGTLKYYVSQKFSTGCEGPKAEIVVT</sequence>
<proteinExistence type="predicted"/>